<feature type="region of interest" description="Disordered" evidence="1">
    <location>
        <begin position="461"/>
        <end position="515"/>
    </location>
</feature>
<feature type="compositionally biased region" description="Basic and acidic residues" evidence="1">
    <location>
        <begin position="269"/>
        <end position="278"/>
    </location>
</feature>
<protein>
    <recommendedName>
        <fullName evidence="4">Transcriptional regulatory protein RXT2 N-terminal domain-containing protein</fullName>
    </recommendedName>
</protein>
<feature type="region of interest" description="Disordered" evidence="1">
    <location>
        <begin position="254"/>
        <end position="350"/>
    </location>
</feature>
<name>A0ABY8EMD6_MALFU</name>
<dbReference type="EMBL" id="CP046234">
    <property type="protein sequence ID" value="WFD46718.1"/>
    <property type="molecule type" value="Genomic_DNA"/>
</dbReference>
<organism evidence="2 3">
    <name type="scientific">Malassezia furfur</name>
    <name type="common">Pityriasis versicolor infection agent</name>
    <name type="synonym">Pityrosporum furfur</name>
    <dbReference type="NCBI Taxonomy" id="55194"/>
    <lineage>
        <taxon>Eukaryota</taxon>
        <taxon>Fungi</taxon>
        <taxon>Dikarya</taxon>
        <taxon>Basidiomycota</taxon>
        <taxon>Ustilaginomycotina</taxon>
        <taxon>Malasseziomycetes</taxon>
        <taxon>Malasseziales</taxon>
        <taxon>Malasseziaceae</taxon>
        <taxon>Malassezia</taxon>
    </lineage>
</organism>
<evidence type="ECO:0000256" key="1">
    <source>
        <dbReference type="SAM" id="MobiDB-lite"/>
    </source>
</evidence>
<feature type="compositionally biased region" description="Basic and acidic residues" evidence="1">
    <location>
        <begin position="1"/>
        <end position="18"/>
    </location>
</feature>
<sequence length="515" mass="58362">MERAHSNAEQSAEAHDMGGLDPNNPDVQQQLRQQEMNKLMWLSLPENDQSAYYSDEDEEDSDCDWNEPGPSQYTNRNHKLRVKDGMRWIHRGKLGDWTEARADSELHQREDRRIHAFQHASVEALLEAEAHMIGSMGAMLRDPVQQKRRRMGMLSKRNKRRKCAYDEDNDLLSDDMDQEEQLSLSAATLAPSLLLPVLNAHDLLKSRLLKQVFNNSHITSLSRTALDLRESEHNMKHALGRCFGVMERIFDSDPRETDTNAVGTVNKRVNVEKSKSMRSEMLQVEKGNDEHTEKVDKHHEEGPNNQGSTEQHDVKDEQNEGELSTADAIHPTSAPADSPHVFDPMAPLDDAPPLAQINNLFLTKGGLTVPMPDSNPESDAPQTITISEEEQRDIVYASLGCLNDLYMDSLEYMERLDEVRSILSDIERHRNHVWNMLRMWATKRDNEEYRASTMYRNARANLRSARGSKSGNRTFGQGADDVKTSNTASTSVGDRGSGEYAGSSSRSRAKRRANK</sequence>
<feature type="region of interest" description="Disordered" evidence="1">
    <location>
        <begin position="1"/>
        <end position="76"/>
    </location>
</feature>
<proteinExistence type="predicted"/>
<accession>A0ABY8EMD6</accession>
<dbReference type="Proteomes" id="UP000818624">
    <property type="component" value="Chromosome 1"/>
</dbReference>
<feature type="compositionally biased region" description="Acidic residues" evidence="1">
    <location>
        <begin position="54"/>
        <end position="65"/>
    </location>
</feature>
<evidence type="ECO:0000313" key="3">
    <source>
        <dbReference type="Proteomes" id="UP000818624"/>
    </source>
</evidence>
<keyword evidence="3" id="KW-1185">Reference proteome</keyword>
<gene>
    <name evidence="2" type="ORF">GLX27_001357</name>
</gene>
<feature type="compositionally biased region" description="Polar residues" evidence="1">
    <location>
        <begin position="25"/>
        <end position="36"/>
    </location>
</feature>
<reference evidence="2 3" key="1">
    <citation type="journal article" date="2020" name="Elife">
        <title>Loss of centromere function drives karyotype evolution in closely related Malassezia species.</title>
        <authorList>
            <person name="Sankaranarayanan S.R."/>
            <person name="Ianiri G."/>
            <person name="Coelho M.A."/>
            <person name="Reza M.H."/>
            <person name="Thimmappa B.C."/>
            <person name="Ganguly P."/>
            <person name="Vadnala R.N."/>
            <person name="Sun S."/>
            <person name="Siddharthan R."/>
            <person name="Tellgren-Roth C."/>
            <person name="Dawson T.L."/>
            <person name="Heitman J."/>
            <person name="Sanyal K."/>
        </authorList>
    </citation>
    <scope>NUCLEOTIDE SEQUENCE [LARGE SCALE GENOMIC DNA]</scope>
    <source>
        <strain evidence="2">CBS14141</strain>
    </source>
</reference>
<evidence type="ECO:0008006" key="4">
    <source>
        <dbReference type="Google" id="ProtNLM"/>
    </source>
</evidence>
<feature type="compositionally biased region" description="Basic and acidic residues" evidence="1">
    <location>
        <begin position="286"/>
        <end position="302"/>
    </location>
</feature>
<evidence type="ECO:0000313" key="2">
    <source>
        <dbReference type="EMBL" id="WFD46718.1"/>
    </source>
</evidence>